<dbReference type="HOGENOM" id="CLU_1461565_0_0_1"/>
<protein>
    <submittedName>
        <fullName evidence="2">Predicted protein</fullName>
    </submittedName>
</protein>
<feature type="compositionally biased region" description="Low complexity" evidence="1">
    <location>
        <begin position="20"/>
        <end position="54"/>
    </location>
</feature>
<name>E4ZWA1_LEPMJ</name>
<evidence type="ECO:0000313" key="3">
    <source>
        <dbReference type="Proteomes" id="UP000002668"/>
    </source>
</evidence>
<dbReference type="OrthoDB" id="3872446at2759"/>
<evidence type="ECO:0000313" key="2">
    <source>
        <dbReference type="EMBL" id="CBX95877.1"/>
    </source>
</evidence>
<reference evidence="3" key="1">
    <citation type="journal article" date="2011" name="Nat. Commun.">
        <title>Effector diversification within compartments of the Leptosphaeria maculans genome affected by Repeat-Induced Point mutations.</title>
        <authorList>
            <person name="Rouxel T."/>
            <person name="Grandaubert J."/>
            <person name="Hane J.K."/>
            <person name="Hoede C."/>
            <person name="van de Wouw A.P."/>
            <person name="Couloux A."/>
            <person name="Dominguez V."/>
            <person name="Anthouard V."/>
            <person name="Bally P."/>
            <person name="Bourras S."/>
            <person name="Cozijnsen A.J."/>
            <person name="Ciuffetti L.M."/>
            <person name="Degrave A."/>
            <person name="Dilmaghani A."/>
            <person name="Duret L."/>
            <person name="Fudal I."/>
            <person name="Goodwin S.B."/>
            <person name="Gout L."/>
            <person name="Glaser N."/>
            <person name="Linglin J."/>
            <person name="Kema G.H.J."/>
            <person name="Lapalu N."/>
            <person name="Lawrence C.B."/>
            <person name="May K."/>
            <person name="Meyer M."/>
            <person name="Ollivier B."/>
            <person name="Poulain J."/>
            <person name="Schoch C.L."/>
            <person name="Simon A."/>
            <person name="Spatafora J.W."/>
            <person name="Stachowiak A."/>
            <person name="Turgeon B.G."/>
            <person name="Tyler B.M."/>
            <person name="Vincent D."/>
            <person name="Weissenbach J."/>
            <person name="Amselem J."/>
            <person name="Quesneville H."/>
            <person name="Oliver R.P."/>
            <person name="Wincker P."/>
            <person name="Balesdent M.-H."/>
            <person name="Howlett B.J."/>
        </authorList>
    </citation>
    <scope>NUCLEOTIDE SEQUENCE [LARGE SCALE GENOMIC DNA]</scope>
    <source>
        <strain evidence="3">JN3 / isolate v23.1.3 / race Av1-4-5-6-7-8</strain>
    </source>
</reference>
<sequence>MADENFEDDIFDDLYDEEPAAQSSAPAAAAPAPQAEPEPTQAEPASAPPAETAQNDAHDAAPSWQNQPAANQDQIMDSSGYKGGGNNNNNQSYDNAPVEDDNYGPINVKEDGWQAGWPCGASVRSAHKVGEQEFAKVHAWHRDPQPSSEAAHVVERTWDMHRYTGELIMIGDGALQAVTEGRRWA</sequence>
<dbReference type="VEuPathDB" id="FungiDB:LEMA_P030290.1"/>
<evidence type="ECO:0000256" key="1">
    <source>
        <dbReference type="SAM" id="MobiDB-lite"/>
    </source>
</evidence>
<dbReference type="InParanoid" id="E4ZWA1"/>
<dbReference type="EMBL" id="FP929127">
    <property type="protein sequence ID" value="CBX95877.1"/>
    <property type="molecule type" value="Genomic_DNA"/>
</dbReference>
<dbReference type="AlphaFoldDB" id="E4ZWA1"/>
<dbReference type="Proteomes" id="UP000002668">
    <property type="component" value="Genome"/>
</dbReference>
<gene>
    <name evidence="2" type="ORF">LEMA_P030290.1</name>
</gene>
<proteinExistence type="predicted"/>
<dbReference type="eggNOG" id="ENOG502R8ZE">
    <property type="taxonomic scope" value="Eukaryota"/>
</dbReference>
<feature type="compositionally biased region" description="Acidic residues" evidence="1">
    <location>
        <begin position="1"/>
        <end position="19"/>
    </location>
</feature>
<organism evidence="3">
    <name type="scientific">Leptosphaeria maculans (strain JN3 / isolate v23.1.3 / race Av1-4-5-6-7-8)</name>
    <name type="common">Blackleg fungus</name>
    <name type="synonym">Phoma lingam</name>
    <dbReference type="NCBI Taxonomy" id="985895"/>
    <lineage>
        <taxon>Eukaryota</taxon>
        <taxon>Fungi</taxon>
        <taxon>Dikarya</taxon>
        <taxon>Ascomycota</taxon>
        <taxon>Pezizomycotina</taxon>
        <taxon>Dothideomycetes</taxon>
        <taxon>Pleosporomycetidae</taxon>
        <taxon>Pleosporales</taxon>
        <taxon>Pleosporineae</taxon>
        <taxon>Leptosphaeriaceae</taxon>
        <taxon>Plenodomus</taxon>
        <taxon>Plenodomus lingam/Leptosphaeria maculans species complex</taxon>
    </lineage>
</organism>
<feature type="region of interest" description="Disordered" evidence="1">
    <location>
        <begin position="1"/>
        <end position="106"/>
    </location>
</feature>
<keyword evidence="3" id="KW-1185">Reference proteome</keyword>
<accession>E4ZWA1</accession>
<feature type="compositionally biased region" description="Polar residues" evidence="1">
    <location>
        <begin position="63"/>
        <end position="77"/>
    </location>
</feature>